<evidence type="ECO:0000259" key="1">
    <source>
        <dbReference type="Pfam" id="PF07883"/>
    </source>
</evidence>
<dbReference type="SUPFAM" id="SSF54593">
    <property type="entry name" value="Glyoxalase/Bleomycin resistance protein/Dihydroxybiphenyl dioxygenase"/>
    <property type="match status" value="1"/>
</dbReference>
<dbReference type="EMBL" id="CP114040">
    <property type="protein sequence ID" value="WAS90886.1"/>
    <property type="molecule type" value="Genomic_DNA"/>
</dbReference>
<dbReference type="InterPro" id="IPR013096">
    <property type="entry name" value="Cupin_2"/>
</dbReference>
<keyword evidence="3" id="KW-1185">Reference proteome</keyword>
<feature type="domain" description="Cupin type-2" evidence="1">
    <location>
        <begin position="160"/>
        <end position="206"/>
    </location>
</feature>
<feature type="domain" description="Cupin type-2" evidence="1">
    <location>
        <begin position="287"/>
        <end position="345"/>
    </location>
</feature>
<organism evidence="2 3">
    <name type="scientific">Nannocystis punicea</name>
    <dbReference type="NCBI Taxonomy" id="2995304"/>
    <lineage>
        <taxon>Bacteria</taxon>
        <taxon>Pseudomonadati</taxon>
        <taxon>Myxococcota</taxon>
        <taxon>Polyangia</taxon>
        <taxon>Nannocystales</taxon>
        <taxon>Nannocystaceae</taxon>
        <taxon>Nannocystis</taxon>
    </lineage>
</organism>
<protein>
    <submittedName>
        <fullName evidence="2">Cupin domain-containing protein</fullName>
    </submittedName>
</protein>
<dbReference type="InterPro" id="IPR014710">
    <property type="entry name" value="RmlC-like_jellyroll"/>
</dbReference>
<sequence>MSTSPHIRAAEVVLPCAELDPAIAFFVDVLGFRLDAIAPADAPRSALLSGHGLRLRLQRGAAGPAGLLRLACDDPARVAGGATELVAPNGTRIELVAADPPLELPPLVPALVLTRAGDEAHRGVGRAGMRYRDLIPGRLGGRFIGSQIGIVAGGPVPDYVHYHIVRFQLIYCLRGHVRVVYEDQGPPFELHAGDCVLQPPHIRHRVLESSPGLEVLEVSCPAEHDTFVDHALALPTGELRPGRDFGGQRFVRHQAAGARWGAWRFPGFAARDTGIAAATAGLADVKVVRLHGGDATPVTRHDGELLLWFVLAGAVTWLGPTAEALAAGDCVVVPPGMPHALTACSPDFELLEVRLPA</sequence>
<accession>A0ABY7GVB6</accession>
<dbReference type="PANTHER" id="PTHR43346">
    <property type="entry name" value="LIGAND BINDING DOMAIN PROTEIN, PUTATIVE (AFU_ORTHOLOGUE AFUA_6G14370)-RELATED"/>
    <property type="match status" value="1"/>
</dbReference>
<dbReference type="SUPFAM" id="SSF51182">
    <property type="entry name" value="RmlC-like cupins"/>
    <property type="match status" value="1"/>
</dbReference>
<evidence type="ECO:0000313" key="3">
    <source>
        <dbReference type="Proteomes" id="UP001164459"/>
    </source>
</evidence>
<dbReference type="Pfam" id="PF07883">
    <property type="entry name" value="Cupin_2"/>
    <property type="match status" value="2"/>
</dbReference>
<dbReference type="Gene3D" id="2.60.120.10">
    <property type="entry name" value="Jelly Rolls"/>
    <property type="match status" value="2"/>
</dbReference>
<gene>
    <name evidence="2" type="ORF">O0S08_32255</name>
</gene>
<dbReference type="RefSeq" id="WP_269033213.1">
    <property type="nucleotide sequence ID" value="NZ_CP114040.1"/>
</dbReference>
<proteinExistence type="predicted"/>
<dbReference type="InterPro" id="IPR011051">
    <property type="entry name" value="RmlC_Cupin_sf"/>
</dbReference>
<dbReference type="Proteomes" id="UP001164459">
    <property type="component" value="Chromosome"/>
</dbReference>
<dbReference type="InterPro" id="IPR052538">
    <property type="entry name" value="Flavonoid_dioxygenase-like"/>
</dbReference>
<dbReference type="PANTHER" id="PTHR43346:SF1">
    <property type="entry name" value="QUERCETIN 2,3-DIOXYGENASE-RELATED"/>
    <property type="match status" value="1"/>
</dbReference>
<reference evidence="2" key="1">
    <citation type="submission" date="2022-11" db="EMBL/GenBank/DDBJ databases">
        <title>Minimal conservation of predation-associated metabolite biosynthetic gene clusters underscores biosynthetic potential of Myxococcota including descriptions for ten novel species: Archangium lansinium sp. nov., Myxococcus landrumus sp. nov., Nannocystis bai.</title>
        <authorList>
            <person name="Ahearne A."/>
            <person name="Stevens C."/>
            <person name="Dowd S."/>
        </authorList>
    </citation>
    <scope>NUCLEOTIDE SEQUENCE</scope>
    <source>
        <strain evidence="2">Fl3</strain>
    </source>
</reference>
<evidence type="ECO:0000313" key="2">
    <source>
        <dbReference type="EMBL" id="WAS90886.1"/>
    </source>
</evidence>
<dbReference type="InterPro" id="IPR029068">
    <property type="entry name" value="Glyas_Bleomycin-R_OHBP_Dase"/>
</dbReference>
<name>A0ABY7GVB6_9BACT</name>